<evidence type="ECO:0000256" key="3">
    <source>
        <dbReference type="ARBA" id="ARBA00023163"/>
    </source>
</evidence>
<feature type="domain" description="SIS" evidence="5">
    <location>
        <begin position="125"/>
        <end position="265"/>
    </location>
</feature>
<dbReference type="PROSITE" id="PS51464">
    <property type="entry name" value="SIS"/>
    <property type="match status" value="1"/>
</dbReference>
<dbReference type="InterPro" id="IPR009057">
    <property type="entry name" value="Homeodomain-like_sf"/>
</dbReference>
<dbReference type="GO" id="GO:1901135">
    <property type="term" value="P:carbohydrate derivative metabolic process"/>
    <property type="evidence" value="ECO:0007669"/>
    <property type="project" value="InterPro"/>
</dbReference>
<dbReference type="GO" id="GO:0097367">
    <property type="term" value="F:carbohydrate derivative binding"/>
    <property type="evidence" value="ECO:0007669"/>
    <property type="project" value="InterPro"/>
</dbReference>
<evidence type="ECO:0000313" key="6">
    <source>
        <dbReference type="EMBL" id="SFG62608.1"/>
    </source>
</evidence>
<proteinExistence type="predicted"/>
<dbReference type="Gene3D" id="3.40.50.10490">
    <property type="entry name" value="Glucose-6-phosphate isomerase like protein, domain 1"/>
    <property type="match status" value="1"/>
</dbReference>
<dbReference type="InterPro" id="IPR046348">
    <property type="entry name" value="SIS_dom_sf"/>
</dbReference>
<evidence type="ECO:0000259" key="4">
    <source>
        <dbReference type="PROSITE" id="PS51071"/>
    </source>
</evidence>
<accession>A0A1I2TCQ0</accession>
<evidence type="ECO:0000256" key="2">
    <source>
        <dbReference type="ARBA" id="ARBA00023125"/>
    </source>
</evidence>
<dbReference type="InterPro" id="IPR001347">
    <property type="entry name" value="SIS_dom"/>
</dbReference>
<dbReference type="CDD" id="cd05013">
    <property type="entry name" value="SIS_RpiR"/>
    <property type="match status" value="1"/>
</dbReference>
<dbReference type="RefSeq" id="WP_093672977.1">
    <property type="nucleotide sequence ID" value="NZ_FOOY01000015.1"/>
</dbReference>
<dbReference type="Pfam" id="PF01380">
    <property type="entry name" value="SIS"/>
    <property type="match status" value="1"/>
</dbReference>
<feature type="domain" description="HTH rpiR-type" evidence="4">
    <location>
        <begin position="3"/>
        <end position="79"/>
    </location>
</feature>
<evidence type="ECO:0000313" key="7">
    <source>
        <dbReference type="Proteomes" id="UP000198752"/>
    </source>
</evidence>
<dbReference type="PROSITE" id="PS51071">
    <property type="entry name" value="HTH_RPIR"/>
    <property type="match status" value="1"/>
</dbReference>
<dbReference type="STRING" id="269670.SAMN02982927_02242"/>
<dbReference type="InterPro" id="IPR036388">
    <property type="entry name" value="WH-like_DNA-bd_sf"/>
</dbReference>
<dbReference type="Gene3D" id="1.10.10.10">
    <property type="entry name" value="Winged helix-like DNA-binding domain superfamily/Winged helix DNA-binding domain"/>
    <property type="match status" value="1"/>
</dbReference>
<keyword evidence="1" id="KW-0805">Transcription regulation</keyword>
<dbReference type="InterPro" id="IPR035472">
    <property type="entry name" value="RpiR-like_SIS"/>
</dbReference>
<keyword evidence="3" id="KW-0804">Transcription</keyword>
<name>A0A1I2TCQ0_9BACL</name>
<keyword evidence="7" id="KW-1185">Reference proteome</keyword>
<evidence type="ECO:0000256" key="1">
    <source>
        <dbReference type="ARBA" id="ARBA00023015"/>
    </source>
</evidence>
<organism evidence="6 7">
    <name type="scientific">Sporolactobacillus nakayamae</name>
    <dbReference type="NCBI Taxonomy" id="269670"/>
    <lineage>
        <taxon>Bacteria</taxon>
        <taxon>Bacillati</taxon>
        <taxon>Bacillota</taxon>
        <taxon>Bacilli</taxon>
        <taxon>Bacillales</taxon>
        <taxon>Sporolactobacillaceae</taxon>
        <taxon>Sporolactobacillus</taxon>
    </lineage>
</organism>
<dbReference type="PANTHER" id="PTHR30514">
    <property type="entry name" value="GLUCOKINASE"/>
    <property type="match status" value="1"/>
</dbReference>
<protein>
    <submittedName>
        <fullName evidence="6">Transcriptional regulator, RpiR family</fullName>
    </submittedName>
</protein>
<dbReference type="OrthoDB" id="370421at2"/>
<dbReference type="PANTHER" id="PTHR30514:SF10">
    <property type="entry name" value="MURR_RPIR FAMILY TRANSCRIPTIONAL REGULATOR"/>
    <property type="match status" value="1"/>
</dbReference>
<sequence length="285" mass="31245">MLRGGLSRLKESYDALNRSEQKAAKFTLSHPEQMVQMTVSELAEASGSSQSAIIRLCKTLRFKGYQELKLCVAGDLQDTRSNGDEYKEINPGSNLSTIVSSVSNNNIYSINETLKILDLQKLQKAIDLIEKAHRIDFYGSGASQLVAHDAQVKFMRINKPCTAYADNHLQLTSSVTLTKDDVAVAFSNSGETLQTVECIKSAKESGAKTIGITRYGGNTLGKLVDIHIGIVSSESNVRSAATSSRIVQLNIVDILYLSIVGHQYESSLQYLNRSMGAIKKSFRVK</sequence>
<evidence type="ECO:0000259" key="5">
    <source>
        <dbReference type="PROSITE" id="PS51464"/>
    </source>
</evidence>
<dbReference type="InterPro" id="IPR000281">
    <property type="entry name" value="HTH_RpiR"/>
</dbReference>
<dbReference type="GO" id="GO:0003677">
    <property type="term" value="F:DNA binding"/>
    <property type="evidence" value="ECO:0007669"/>
    <property type="project" value="UniProtKB-KW"/>
</dbReference>
<dbReference type="SUPFAM" id="SSF46689">
    <property type="entry name" value="Homeodomain-like"/>
    <property type="match status" value="1"/>
</dbReference>
<gene>
    <name evidence="6" type="ORF">SAMN02982927_02242</name>
</gene>
<dbReference type="Proteomes" id="UP000198752">
    <property type="component" value="Unassembled WGS sequence"/>
</dbReference>
<dbReference type="AlphaFoldDB" id="A0A1I2TCQ0"/>
<dbReference type="SUPFAM" id="SSF53697">
    <property type="entry name" value="SIS domain"/>
    <property type="match status" value="1"/>
</dbReference>
<dbReference type="Pfam" id="PF01418">
    <property type="entry name" value="HTH_6"/>
    <property type="match status" value="1"/>
</dbReference>
<dbReference type="InterPro" id="IPR047640">
    <property type="entry name" value="RpiR-like"/>
</dbReference>
<keyword evidence="2" id="KW-0238">DNA-binding</keyword>
<dbReference type="EMBL" id="FOOY01000015">
    <property type="protein sequence ID" value="SFG62608.1"/>
    <property type="molecule type" value="Genomic_DNA"/>
</dbReference>
<dbReference type="GO" id="GO:0003700">
    <property type="term" value="F:DNA-binding transcription factor activity"/>
    <property type="evidence" value="ECO:0007669"/>
    <property type="project" value="InterPro"/>
</dbReference>
<reference evidence="7" key="1">
    <citation type="submission" date="2016-10" db="EMBL/GenBank/DDBJ databases">
        <authorList>
            <person name="Varghese N."/>
            <person name="Submissions S."/>
        </authorList>
    </citation>
    <scope>NUCLEOTIDE SEQUENCE [LARGE SCALE GENOMIC DNA]</scope>
    <source>
        <strain evidence="7">ATCC 700379</strain>
    </source>
</reference>